<reference evidence="3 4" key="1">
    <citation type="submission" date="2020-03" db="EMBL/GenBank/DDBJ databases">
        <title>Genomic Encyclopedia of Type Strains, Phase IV (KMG-IV): sequencing the most valuable type-strain genomes for metagenomic binning, comparative biology and taxonomic classification.</title>
        <authorList>
            <person name="Goeker M."/>
        </authorList>
    </citation>
    <scope>NUCLEOTIDE SEQUENCE [LARGE SCALE GENOMIC DNA]</scope>
    <source>
        <strain evidence="3 4">DSM 101599</strain>
    </source>
</reference>
<keyword evidence="2" id="KW-0472">Membrane</keyword>
<name>A0ABX0U819_9FLAO</name>
<evidence type="ECO:0000313" key="3">
    <source>
        <dbReference type="EMBL" id="NIJ44983.1"/>
    </source>
</evidence>
<dbReference type="RefSeq" id="WP_167186009.1">
    <property type="nucleotide sequence ID" value="NZ_JAASQL010000001.1"/>
</dbReference>
<accession>A0ABX0U819</accession>
<sequence>MKLKLLRNKKNILPLVLFIFVIWVLFFDANSYLYQREHDNEIKKLEKSIEFYQKEIEKNRKTIDDLSIQKNLNNYAREKYHYKKKEEYLYLIEYDTIN</sequence>
<dbReference type="GO" id="GO:0051301">
    <property type="term" value="P:cell division"/>
    <property type="evidence" value="ECO:0007669"/>
    <property type="project" value="UniProtKB-KW"/>
</dbReference>
<keyword evidence="1" id="KW-0175">Coiled coil</keyword>
<evidence type="ECO:0000256" key="1">
    <source>
        <dbReference type="SAM" id="Coils"/>
    </source>
</evidence>
<dbReference type="EMBL" id="JAASQL010000001">
    <property type="protein sequence ID" value="NIJ44983.1"/>
    <property type="molecule type" value="Genomic_DNA"/>
</dbReference>
<organism evidence="3 4">
    <name type="scientific">Wenyingzhuangia heitensis</name>
    <dbReference type="NCBI Taxonomy" id="1487859"/>
    <lineage>
        <taxon>Bacteria</taxon>
        <taxon>Pseudomonadati</taxon>
        <taxon>Bacteroidota</taxon>
        <taxon>Flavobacteriia</taxon>
        <taxon>Flavobacteriales</taxon>
        <taxon>Flavobacteriaceae</taxon>
        <taxon>Wenyingzhuangia</taxon>
    </lineage>
</organism>
<feature type="transmembrane region" description="Helical" evidence="2">
    <location>
        <begin position="12"/>
        <end position="34"/>
    </location>
</feature>
<dbReference type="Proteomes" id="UP000745859">
    <property type="component" value="Unassembled WGS sequence"/>
</dbReference>
<dbReference type="InterPro" id="IPR007060">
    <property type="entry name" value="FtsL/DivIC"/>
</dbReference>
<evidence type="ECO:0000256" key="2">
    <source>
        <dbReference type="SAM" id="Phobius"/>
    </source>
</evidence>
<dbReference type="Pfam" id="PF04977">
    <property type="entry name" value="DivIC"/>
    <property type="match status" value="1"/>
</dbReference>
<protein>
    <submittedName>
        <fullName evidence="3">Cell division protein FtsB</fullName>
    </submittedName>
</protein>
<gene>
    <name evidence="3" type="ORF">FHR24_001422</name>
</gene>
<keyword evidence="2" id="KW-1133">Transmembrane helix</keyword>
<keyword evidence="3" id="KW-0131">Cell cycle</keyword>
<evidence type="ECO:0000313" key="4">
    <source>
        <dbReference type="Proteomes" id="UP000745859"/>
    </source>
</evidence>
<keyword evidence="4" id="KW-1185">Reference proteome</keyword>
<comment type="caution">
    <text evidence="3">The sequence shown here is derived from an EMBL/GenBank/DDBJ whole genome shotgun (WGS) entry which is preliminary data.</text>
</comment>
<proteinExistence type="predicted"/>
<keyword evidence="2" id="KW-0812">Transmembrane</keyword>
<feature type="coiled-coil region" evidence="1">
    <location>
        <begin position="35"/>
        <end position="69"/>
    </location>
</feature>
<keyword evidence="3" id="KW-0132">Cell division</keyword>